<dbReference type="EMBL" id="MNQV01000266">
    <property type="protein sequence ID" value="OKZ42618.1"/>
    <property type="molecule type" value="Genomic_DNA"/>
</dbReference>
<evidence type="ECO:0000313" key="2">
    <source>
        <dbReference type="EMBL" id="OKZ42618.1"/>
    </source>
</evidence>
<protein>
    <recommendedName>
        <fullName evidence="1">DUF7688 domain-containing protein</fullName>
    </recommendedName>
</protein>
<dbReference type="Pfam" id="PF24737">
    <property type="entry name" value="DUF7688"/>
    <property type="match status" value="1"/>
</dbReference>
<feature type="domain" description="DUF7688" evidence="1">
    <location>
        <begin position="32"/>
        <end position="57"/>
    </location>
</feature>
<reference evidence="2 3" key="1">
    <citation type="journal article" date="2016" name="Nat. Biotechnol.">
        <title>Measurement of bacterial replication rates in microbial communities.</title>
        <authorList>
            <person name="Brown C.T."/>
            <person name="Olm M.R."/>
            <person name="Thomas B.C."/>
            <person name="Banfield J.F."/>
        </authorList>
    </citation>
    <scope>NUCLEOTIDE SEQUENCE [LARGE SCALE GENOMIC DNA]</scope>
    <source>
        <strain evidence="2">42_262</strain>
    </source>
</reference>
<dbReference type="AlphaFoldDB" id="A0A1Q6IP81"/>
<evidence type="ECO:0000313" key="3">
    <source>
        <dbReference type="Proteomes" id="UP000186631"/>
    </source>
</evidence>
<sequence>MADKESRQRNLCPNLRCQSQKQVLWKQSGRTEKIILQSNGGISKKMIFNNLTNENFMAGNM</sequence>
<evidence type="ECO:0000259" key="1">
    <source>
        <dbReference type="Pfam" id="PF24737"/>
    </source>
</evidence>
<dbReference type="Proteomes" id="UP000186631">
    <property type="component" value="Unassembled WGS sequence"/>
</dbReference>
<dbReference type="InterPro" id="IPR056105">
    <property type="entry name" value="DUF7688"/>
</dbReference>
<proteinExistence type="predicted"/>
<dbReference type="RefSeq" id="WP_418606012.1">
    <property type="nucleotide sequence ID" value="NZ_CP181424.1"/>
</dbReference>
<name>A0A1Q6IP81_PHOVU</name>
<comment type="caution">
    <text evidence="2">The sequence shown here is derived from an EMBL/GenBank/DDBJ whole genome shotgun (WGS) entry which is preliminary data.</text>
</comment>
<gene>
    <name evidence="2" type="ORF">BHV80_19280</name>
</gene>
<organism evidence="2 3">
    <name type="scientific">Phocaeicola vulgatus</name>
    <name type="common">Bacteroides vulgatus</name>
    <dbReference type="NCBI Taxonomy" id="821"/>
    <lineage>
        <taxon>Bacteria</taxon>
        <taxon>Pseudomonadati</taxon>
        <taxon>Bacteroidota</taxon>
        <taxon>Bacteroidia</taxon>
        <taxon>Bacteroidales</taxon>
        <taxon>Bacteroidaceae</taxon>
        <taxon>Phocaeicola</taxon>
    </lineage>
</organism>
<accession>A0A1Q6IP81</accession>